<reference evidence="1" key="1">
    <citation type="journal article" date="2014" name="Front. Microbiol.">
        <title>High frequency of phylogenetically diverse reductive dehalogenase-homologous genes in deep subseafloor sedimentary metagenomes.</title>
        <authorList>
            <person name="Kawai M."/>
            <person name="Futagami T."/>
            <person name="Toyoda A."/>
            <person name="Takaki Y."/>
            <person name="Nishi S."/>
            <person name="Hori S."/>
            <person name="Arai W."/>
            <person name="Tsubouchi T."/>
            <person name="Morono Y."/>
            <person name="Uchiyama I."/>
            <person name="Ito T."/>
            <person name="Fujiyama A."/>
            <person name="Inagaki F."/>
            <person name="Takami H."/>
        </authorList>
    </citation>
    <scope>NUCLEOTIDE SEQUENCE</scope>
    <source>
        <strain evidence="1">Expedition CK06-06</strain>
    </source>
</reference>
<protein>
    <submittedName>
        <fullName evidence="1">Uncharacterized protein</fullName>
    </submittedName>
</protein>
<gene>
    <name evidence="1" type="ORF">S06H3_53621</name>
</gene>
<dbReference type="EMBL" id="BARV01034204">
    <property type="protein sequence ID" value="GAI57667.1"/>
    <property type="molecule type" value="Genomic_DNA"/>
</dbReference>
<dbReference type="AlphaFoldDB" id="X1PN25"/>
<feature type="non-terminal residue" evidence="1">
    <location>
        <position position="1"/>
    </location>
</feature>
<organism evidence="1">
    <name type="scientific">marine sediment metagenome</name>
    <dbReference type="NCBI Taxonomy" id="412755"/>
    <lineage>
        <taxon>unclassified sequences</taxon>
        <taxon>metagenomes</taxon>
        <taxon>ecological metagenomes</taxon>
    </lineage>
</organism>
<comment type="caution">
    <text evidence="1">The sequence shown here is derived from an EMBL/GenBank/DDBJ whole genome shotgun (WGS) entry which is preliminary data.</text>
</comment>
<evidence type="ECO:0000313" key="1">
    <source>
        <dbReference type="EMBL" id="GAI57667.1"/>
    </source>
</evidence>
<proteinExistence type="predicted"/>
<name>X1PN25_9ZZZZ</name>
<accession>X1PN25</accession>
<sequence length="46" mass="5391">QWHDWGEKNAALFETSVKNATRFYKELTDQHGDRIYPFCYAAPGDL</sequence>